<reference evidence="1" key="1">
    <citation type="submission" date="2018-05" db="EMBL/GenBank/DDBJ databases">
        <title>Draft genome of Mucuna pruriens seed.</title>
        <authorList>
            <person name="Nnadi N.E."/>
            <person name="Vos R."/>
            <person name="Hasami M.H."/>
            <person name="Devisetty U.K."/>
            <person name="Aguiy J.C."/>
        </authorList>
    </citation>
    <scope>NUCLEOTIDE SEQUENCE [LARGE SCALE GENOMIC DNA]</scope>
    <source>
        <strain evidence="1">JCA_2017</strain>
    </source>
</reference>
<dbReference type="OrthoDB" id="1928766at2759"/>
<comment type="caution">
    <text evidence="1">The sequence shown here is derived from an EMBL/GenBank/DDBJ whole genome shotgun (WGS) entry which is preliminary data.</text>
</comment>
<dbReference type="Proteomes" id="UP000257109">
    <property type="component" value="Unassembled WGS sequence"/>
</dbReference>
<evidence type="ECO:0000313" key="2">
    <source>
        <dbReference type="Proteomes" id="UP000257109"/>
    </source>
</evidence>
<organism evidence="1 2">
    <name type="scientific">Mucuna pruriens</name>
    <name type="common">Velvet bean</name>
    <name type="synonym">Dolichos pruriens</name>
    <dbReference type="NCBI Taxonomy" id="157652"/>
    <lineage>
        <taxon>Eukaryota</taxon>
        <taxon>Viridiplantae</taxon>
        <taxon>Streptophyta</taxon>
        <taxon>Embryophyta</taxon>
        <taxon>Tracheophyta</taxon>
        <taxon>Spermatophyta</taxon>
        <taxon>Magnoliopsida</taxon>
        <taxon>eudicotyledons</taxon>
        <taxon>Gunneridae</taxon>
        <taxon>Pentapetalae</taxon>
        <taxon>rosids</taxon>
        <taxon>fabids</taxon>
        <taxon>Fabales</taxon>
        <taxon>Fabaceae</taxon>
        <taxon>Papilionoideae</taxon>
        <taxon>50 kb inversion clade</taxon>
        <taxon>NPAAA clade</taxon>
        <taxon>indigoferoid/millettioid clade</taxon>
        <taxon>Phaseoleae</taxon>
        <taxon>Mucuna</taxon>
    </lineage>
</organism>
<proteinExistence type="predicted"/>
<accession>A0A371FP48</accession>
<sequence length="78" mass="9134">MRVDQLMDKWCYGASLKAGGSKYRWKVEIVGTLTQVHFLDLDPRKRAIDPNFLCHKISITPGMWLVCQKKRRLGDEKR</sequence>
<dbReference type="AlphaFoldDB" id="A0A371FP48"/>
<feature type="non-terminal residue" evidence="1">
    <location>
        <position position="1"/>
    </location>
</feature>
<name>A0A371FP48_MUCPR</name>
<dbReference type="EMBL" id="QJKJ01008319">
    <property type="protein sequence ID" value="RDX80125.1"/>
    <property type="molecule type" value="Genomic_DNA"/>
</dbReference>
<keyword evidence="2" id="KW-1185">Reference proteome</keyword>
<gene>
    <name evidence="1" type="ORF">CR513_39379</name>
</gene>
<evidence type="ECO:0000313" key="1">
    <source>
        <dbReference type="EMBL" id="RDX80125.1"/>
    </source>
</evidence>
<protein>
    <submittedName>
        <fullName evidence="1">Uncharacterized protein</fullName>
    </submittedName>
</protein>